<feature type="transmembrane region" description="Helical" evidence="9">
    <location>
        <begin position="146"/>
        <end position="167"/>
    </location>
</feature>
<proteinExistence type="inferred from homology"/>
<dbReference type="Proteomes" id="UP000244081">
    <property type="component" value="Unassembled WGS sequence"/>
</dbReference>
<evidence type="ECO:0000256" key="7">
    <source>
        <dbReference type="ARBA" id="ARBA00023136"/>
    </source>
</evidence>
<comment type="similarity">
    <text evidence="8 9">Belongs to the TRAP transporter small permease family.</text>
</comment>
<dbReference type="Pfam" id="PF04290">
    <property type="entry name" value="DctQ"/>
    <property type="match status" value="1"/>
</dbReference>
<comment type="subunit">
    <text evidence="9">The complex comprises the extracytoplasmic solute receptor protein and the two transmembrane proteins.</text>
</comment>
<dbReference type="AlphaFoldDB" id="A0A2T5V6P6"/>
<keyword evidence="2 9" id="KW-0813">Transport</keyword>
<evidence type="ECO:0000256" key="4">
    <source>
        <dbReference type="ARBA" id="ARBA00022519"/>
    </source>
</evidence>
<keyword evidence="5 9" id="KW-0812">Transmembrane</keyword>
<evidence type="ECO:0000256" key="2">
    <source>
        <dbReference type="ARBA" id="ARBA00022448"/>
    </source>
</evidence>
<dbReference type="GO" id="GO:0022857">
    <property type="term" value="F:transmembrane transporter activity"/>
    <property type="evidence" value="ECO:0007669"/>
    <property type="project" value="UniProtKB-UniRule"/>
</dbReference>
<feature type="transmembrane region" description="Helical" evidence="9">
    <location>
        <begin position="76"/>
        <end position="97"/>
    </location>
</feature>
<name>A0A2T5V6P6_9HYPH</name>
<feature type="domain" description="Tripartite ATP-independent periplasmic transporters DctQ component" evidence="10">
    <location>
        <begin position="85"/>
        <end position="169"/>
    </location>
</feature>
<dbReference type="GO" id="GO:0005886">
    <property type="term" value="C:plasma membrane"/>
    <property type="evidence" value="ECO:0007669"/>
    <property type="project" value="UniProtKB-SubCell"/>
</dbReference>
<sequence>MTSKFSTIIAALVLAFLAIYLAAEARTVAGAISDILGFKWKHMELVLRILALASLVMTIHVIELQWPEVIAHFEEIVLALLLALMTLVSFTQVVARYGFNTGWGGALEFTRLLFAWMILFGMNYGVKIGSHLGVDAGIRLFPPKIFRILAVFGALCGVLYACILISADWLQIFGIHTRGGAIAYWTLNFRTGIGLDDLRYPDIIQHLFGTKERVQRWIVYLVLPTGLAFFAFRCLQAAIAIIKGEREMMIAAHEAEDLVAENKDALKD</sequence>
<evidence type="ECO:0000256" key="9">
    <source>
        <dbReference type="RuleBase" id="RU369079"/>
    </source>
</evidence>
<comment type="caution">
    <text evidence="9">Lacks conserved residue(s) required for the propagation of feature annotation.</text>
</comment>
<reference evidence="11 12" key="1">
    <citation type="submission" date="2018-04" db="EMBL/GenBank/DDBJ databases">
        <title>Genomic Encyclopedia of Archaeal and Bacterial Type Strains, Phase II (KMG-II): from individual species to whole genera.</title>
        <authorList>
            <person name="Goeker M."/>
        </authorList>
    </citation>
    <scope>NUCLEOTIDE SEQUENCE [LARGE SCALE GENOMIC DNA]</scope>
    <source>
        <strain evidence="11 12">DSM 23382</strain>
    </source>
</reference>
<comment type="caution">
    <text evidence="11">The sequence shown here is derived from an EMBL/GenBank/DDBJ whole genome shotgun (WGS) entry which is preliminary data.</text>
</comment>
<keyword evidence="3" id="KW-1003">Cell membrane</keyword>
<organism evidence="11 12">
    <name type="scientific">Breoghania corrubedonensis</name>
    <dbReference type="NCBI Taxonomy" id="665038"/>
    <lineage>
        <taxon>Bacteria</taxon>
        <taxon>Pseudomonadati</taxon>
        <taxon>Pseudomonadota</taxon>
        <taxon>Alphaproteobacteria</taxon>
        <taxon>Hyphomicrobiales</taxon>
        <taxon>Stappiaceae</taxon>
        <taxon>Breoghania</taxon>
    </lineage>
</organism>
<dbReference type="PANTHER" id="PTHR35011:SF2">
    <property type="entry name" value="2,3-DIKETO-L-GULONATE TRAP TRANSPORTER SMALL PERMEASE PROTEIN YIAM"/>
    <property type="match status" value="1"/>
</dbReference>
<keyword evidence="7 9" id="KW-0472">Membrane</keyword>
<evidence type="ECO:0000313" key="12">
    <source>
        <dbReference type="Proteomes" id="UP000244081"/>
    </source>
</evidence>
<gene>
    <name evidence="11" type="ORF">C8N35_107138</name>
</gene>
<keyword evidence="6 9" id="KW-1133">Transmembrane helix</keyword>
<comment type="subcellular location">
    <subcellularLocation>
        <location evidence="1 9">Cell inner membrane</location>
        <topology evidence="1 9">Multi-pass membrane protein</topology>
    </subcellularLocation>
</comment>
<evidence type="ECO:0000256" key="5">
    <source>
        <dbReference type="ARBA" id="ARBA00022692"/>
    </source>
</evidence>
<evidence type="ECO:0000259" key="10">
    <source>
        <dbReference type="Pfam" id="PF04290"/>
    </source>
</evidence>
<evidence type="ECO:0000256" key="3">
    <source>
        <dbReference type="ARBA" id="ARBA00022475"/>
    </source>
</evidence>
<feature type="transmembrane region" description="Helical" evidence="9">
    <location>
        <begin position="109"/>
        <end position="126"/>
    </location>
</feature>
<dbReference type="PANTHER" id="PTHR35011">
    <property type="entry name" value="2,3-DIKETO-L-GULONATE TRAP TRANSPORTER SMALL PERMEASE PROTEIN YIAM"/>
    <property type="match status" value="1"/>
</dbReference>
<dbReference type="InterPro" id="IPR007387">
    <property type="entry name" value="TRAP_DctQ"/>
</dbReference>
<evidence type="ECO:0000256" key="1">
    <source>
        <dbReference type="ARBA" id="ARBA00004429"/>
    </source>
</evidence>
<keyword evidence="4 9" id="KW-0997">Cell inner membrane</keyword>
<evidence type="ECO:0000256" key="6">
    <source>
        <dbReference type="ARBA" id="ARBA00022989"/>
    </source>
</evidence>
<accession>A0A2T5V6P6</accession>
<evidence type="ECO:0000313" key="11">
    <source>
        <dbReference type="EMBL" id="PTW59425.1"/>
    </source>
</evidence>
<dbReference type="GO" id="GO:0015740">
    <property type="term" value="P:C4-dicarboxylate transport"/>
    <property type="evidence" value="ECO:0007669"/>
    <property type="project" value="TreeGrafter"/>
</dbReference>
<feature type="transmembrane region" description="Helical" evidence="9">
    <location>
        <begin position="46"/>
        <end position="64"/>
    </location>
</feature>
<dbReference type="InterPro" id="IPR055348">
    <property type="entry name" value="DctQ"/>
</dbReference>
<dbReference type="RefSeq" id="WP_428977119.1">
    <property type="nucleotide sequence ID" value="NZ_QAYG01000007.1"/>
</dbReference>
<feature type="transmembrane region" description="Helical" evidence="9">
    <location>
        <begin position="217"/>
        <end position="242"/>
    </location>
</feature>
<comment type="function">
    <text evidence="9">Part of the tripartite ATP-independent periplasmic (TRAP) transport system.</text>
</comment>
<protein>
    <recommendedName>
        <fullName evidence="9">TRAP transporter small permease protein</fullName>
    </recommendedName>
</protein>
<keyword evidence="12" id="KW-1185">Reference proteome</keyword>
<evidence type="ECO:0000256" key="8">
    <source>
        <dbReference type="ARBA" id="ARBA00038436"/>
    </source>
</evidence>
<dbReference type="EMBL" id="QAYG01000007">
    <property type="protein sequence ID" value="PTW59425.1"/>
    <property type="molecule type" value="Genomic_DNA"/>
</dbReference>